<protein>
    <recommendedName>
        <fullName evidence="3">Response regulatory domain-containing protein</fullName>
    </recommendedName>
</protein>
<reference evidence="1 2" key="1">
    <citation type="journal article" date="2019" name="Int. J. Syst. Evol. Microbiol.">
        <title>Rufibacter sediminis sp. nov., isolated from freshwater lake sediment.</title>
        <authorList>
            <person name="Qu J.H."/>
            <person name="Zhang L.J."/>
            <person name="Fu Y.H."/>
            <person name="Li H.F."/>
        </authorList>
    </citation>
    <scope>NUCLEOTIDE SEQUENCE [LARGE SCALE GENOMIC DNA]</scope>
    <source>
        <strain evidence="1 2">H-1</strain>
    </source>
</reference>
<gene>
    <name evidence="1" type="ORF">H7U12_07785</name>
</gene>
<dbReference type="Gene3D" id="3.40.50.2300">
    <property type="match status" value="1"/>
</dbReference>
<dbReference type="RefSeq" id="WP_186635513.1">
    <property type="nucleotide sequence ID" value="NZ_JACOAF010000020.1"/>
</dbReference>
<accession>A0ABR6VQU8</accession>
<proteinExistence type="predicted"/>
<dbReference type="Proteomes" id="UP000659698">
    <property type="component" value="Unassembled WGS sequence"/>
</dbReference>
<keyword evidence="2" id="KW-1185">Reference proteome</keyword>
<comment type="caution">
    <text evidence="1">The sequence shown here is derived from an EMBL/GenBank/DDBJ whole genome shotgun (WGS) entry which is preliminary data.</text>
</comment>
<name>A0ABR6VQU8_9BACT</name>
<dbReference type="EMBL" id="JACOAF010000020">
    <property type="protein sequence ID" value="MBC3539581.1"/>
    <property type="molecule type" value="Genomic_DNA"/>
</dbReference>
<dbReference type="InterPro" id="IPR011006">
    <property type="entry name" value="CheY-like_superfamily"/>
</dbReference>
<sequence length="369" mass="42322">MNNAKILIVENEEPQKISYLDTIDNFNKKSSVKIIAEVVNNLEDALKAVSEDTFDGAILDLRLNNTSSEASGNEIIRSIVDLKRFPIFIYSGFVGDLDPTIPKSIFFQVYEKSMDFNILLKSFADIFKTGVTRILGKRGILQEYLDKVFWTHLSGTLEYWMDEKNEKTLLRHALTHVIEYLEINEKGSFVNYNPAEVYIKPPIKPFIFTGSILENKDKELSIVLSPACDLAHFGKTKQVLLARIEPLNTPLIEDQKNILRRPIKPDLKPDEYAKDYAKREQAKAVLREIFTNNYAHKYHFLPDCNYFDGGLINFQNIQTITHEGAEAYSQIASVTSSFGKDIIARFSYYYSRQGSPDFDFDKLLKKHTS</sequence>
<dbReference type="SUPFAM" id="SSF52172">
    <property type="entry name" value="CheY-like"/>
    <property type="match status" value="1"/>
</dbReference>
<organism evidence="1 2">
    <name type="scientific">Rufibacter sediminis</name>
    <dbReference type="NCBI Taxonomy" id="2762756"/>
    <lineage>
        <taxon>Bacteria</taxon>
        <taxon>Pseudomonadati</taxon>
        <taxon>Bacteroidota</taxon>
        <taxon>Cytophagia</taxon>
        <taxon>Cytophagales</taxon>
        <taxon>Hymenobacteraceae</taxon>
        <taxon>Rufibacter</taxon>
    </lineage>
</organism>
<evidence type="ECO:0000313" key="2">
    <source>
        <dbReference type="Proteomes" id="UP000659698"/>
    </source>
</evidence>
<evidence type="ECO:0008006" key="3">
    <source>
        <dbReference type="Google" id="ProtNLM"/>
    </source>
</evidence>
<evidence type="ECO:0000313" key="1">
    <source>
        <dbReference type="EMBL" id="MBC3539581.1"/>
    </source>
</evidence>